<feature type="non-terminal residue" evidence="1">
    <location>
        <position position="1"/>
    </location>
</feature>
<protein>
    <submittedName>
        <fullName evidence="1">Uncharacterized protein</fullName>
    </submittedName>
</protein>
<dbReference type="AlphaFoldDB" id="A0A067ENC5"/>
<gene>
    <name evidence="1" type="ORF">CISIN_1g0476791mg</name>
</gene>
<dbReference type="EMBL" id="KK784985">
    <property type="protein sequence ID" value="KDO55400.1"/>
    <property type="molecule type" value="Genomic_DNA"/>
</dbReference>
<evidence type="ECO:0000313" key="2">
    <source>
        <dbReference type="Proteomes" id="UP000027120"/>
    </source>
</evidence>
<organism evidence="1 2">
    <name type="scientific">Citrus sinensis</name>
    <name type="common">Sweet orange</name>
    <name type="synonym">Citrus aurantium var. sinensis</name>
    <dbReference type="NCBI Taxonomy" id="2711"/>
    <lineage>
        <taxon>Eukaryota</taxon>
        <taxon>Viridiplantae</taxon>
        <taxon>Streptophyta</taxon>
        <taxon>Embryophyta</taxon>
        <taxon>Tracheophyta</taxon>
        <taxon>Spermatophyta</taxon>
        <taxon>Magnoliopsida</taxon>
        <taxon>eudicotyledons</taxon>
        <taxon>Gunneridae</taxon>
        <taxon>Pentapetalae</taxon>
        <taxon>rosids</taxon>
        <taxon>malvids</taxon>
        <taxon>Sapindales</taxon>
        <taxon>Rutaceae</taxon>
        <taxon>Aurantioideae</taxon>
        <taxon>Citrus</taxon>
    </lineage>
</organism>
<dbReference type="Proteomes" id="UP000027120">
    <property type="component" value="Unassembled WGS sequence"/>
</dbReference>
<proteinExistence type="predicted"/>
<accession>A0A067ENC5</accession>
<keyword evidence="2" id="KW-1185">Reference proteome</keyword>
<sequence>IGNNYNQPSPRTNMKVPTIENNHRVAEINQNENTNLDISTTNNE</sequence>
<name>A0A067ENC5_CITSI</name>
<reference evidence="1 2" key="1">
    <citation type="submission" date="2014-04" db="EMBL/GenBank/DDBJ databases">
        <authorList>
            <consortium name="International Citrus Genome Consortium"/>
            <person name="Gmitter F."/>
            <person name="Chen C."/>
            <person name="Farmerie W."/>
            <person name="Harkins T."/>
            <person name="Desany B."/>
            <person name="Mohiuddin M."/>
            <person name="Kodira C."/>
            <person name="Borodovsky M."/>
            <person name="Lomsadze A."/>
            <person name="Burns P."/>
            <person name="Jenkins J."/>
            <person name="Prochnik S."/>
            <person name="Shu S."/>
            <person name="Chapman J."/>
            <person name="Pitluck S."/>
            <person name="Schmutz J."/>
            <person name="Rokhsar D."/>
        </authorList>
    </citation>
    <scope>NUCLEOTIDE SEQUENCE</scope>
</reference>
<evidence type="ECO:0000313" key="1">
    <source>
        <dbReference type="EMBL" id="KDO55400.1"/>
    </source>
</evidence>